<dbReference type="Proteomes" id="UP001377567">
    <property type="component" value="Unassembled WGS sequence"/>
</dbReference>
<comment type="caution">
    <text evidence="2">The sequence shown here is derived from an EMBL/GenBank/DDBJ whole genome shotgun (WGS) entry which is preliminary data.</text>
</comment>
<feature type="region of interest" description="Disordered" evidence="1">
    <location>
        <begin position="81"/>
        <end position="102"/>
    </location>
</feature>
<reference evidence="2 3" key="1">
    <citation type="journal article" date="2023" name="Elife">
        <title>Identification of key yeast species and microbe-microbe interactions impacting larval growth of Drosophila in the wild.</title>
        <authorList>
            <person name="Mure A."/>
            <person name="Sugiura Y."/>
            <person name="Maeda R."/>
            <person name="Honda K."/>
            <person name="Sakurai N."/>
            <person name="Takahashi Y."/>
            <person name="Watada M."/>
            <person name="Katoh T."/>
            <person name="Gotoh A."/>
            <person name="Gotoh Y."/>
            <person name="Taniguchi I."/>
            <person name="Nakamura K."/>
            <person name="Hayashi T."/>
            <person name="Katayama T."/>
            <person name="Uemura T."/>
            <person name="Hattori Y."/>
        </authorList>
    </citation>
    <scope>NUCLEOTIDE SEQUENCE [LARGE SCALE GENOMIC DNA]</scope>
    <source>
        <strain evidence="2 3">KH-74</strain>
    </source>
</reference>
<organism evidence="2 3">
    <name type="scientific">Maudiozyma humilis</name>
    <name type="common">Sour dough yeast</name>
    <name type="synonym">Kazachstania humilis</name>
    <dbReference type="NCBI Taxonomy" id="51915"/>
    <lineage>
        <taxon>Eukaryota</taxon>
        <taxon>Fungi</taxon>
        <taxon>Dikarya</taxon>
        <taxon>Ascomycota</taxon>
        <taxon>Saccharomycotina</taxon>
        <taxon>Saccharomycetes</taxon>
        <taxon>Saccharomycetales</taxon>
        <taxon>Saccharomycetaceae</taxon>
        <taxon>Maudiozyma</taxon>
    </lineage>
</organism>
<evidence type="ECO:0008006" key="4">
    <source>
        <dbReference type="Google" id="ProtNLM"/>
    </source>
</evidence>
<evidence type="ECO:0000256" key="1">
    <source>
        <dbReference type="SAM" id="MobiDB-lite"/>
    </source>
</evidence>
<protein>
    <recommendedName>
        <fullName evidence="4">Small EDRK-rich factor-like N-terminal domain-containing protein</fullName>
    </recommendedName>
</protein>
<feature type="compositionally biased region" description="Basic and acidic residues" evidence="1">
    <location>
        <begin position="34"/>
        <end position="44"/>
    </location>
</feature>
<sequence length="120" mass="13018">MAKPLRKNTQTRKSSRAKTRAGGISAAQRKKTRLKVEKMNKDGPDSGAFNVGAINDAVREALELKQKQKVQAQGTQALGSEEIAQGQKQDKRAIEERGKQELAAASSLEDQIARMSGISL</sequence>
<evidence type="ECO:0000313" key="3">
    <source>
        <dbReference type="Proteomes" id="UP001377567"/>
    </source>
</evidence>
<dbReference type="EMBL" id="BTGD01000010">
    <property type="protein sequence ID" value="GMM56613.1"/>
    <property type="molecule type" value="Genomic_DNA"/>
</dbReference>
<gene>
    <name evidence="2" type="ORF">DAKH74_032290</name>
</gene>
<proteinExistence type="predicted"/>
<name>A0AAV5RYS7_MAUHU</name>
<dbReference type="AlphaFoldDB" id="A0AAV5RYS7"/>
<keyword evidence="3" id="KW-1185">Reference proteome</keyword>
<feature type="compositionally biased region" description="Basic residues" evidence="1">
    <location>
        <begin position="1"/>
        <end position="19"/>
    </location>
</feature>
<feature type="compositionally biased region" description="Basic and acidic residues" evidence="1">
    <location>
        <begin position="88"/>
        <end position="100"/>
    </location>
</feature>
<evidence type="ECO:0000313" key="2">
    <source>
        <dbReference type="EMBL" id="GMM56613.1"/>
    </source>
</evidence>
<accession>A0AAV5RYS7</accession>
<feature type="region of interest" description="Disordered" evidence="1">
    <location>
        <begin position="1"/>
        <end position="48"/>
    </location>
</feature>